<sequence>MLFNHNEIEKNCSENHHKLDFWLIKIRNHIFSAFNEIFGEKHNKKLKFKQQAIYEVLVNLIMILQLMSIVWYPHLDIPDWDSYSKFWDIIRITSYDNICAWYGLMNFCYYGTILIIGILSISFSVCAILFYFKKKLPNIIGIFLKKLADIISTVCLIPSLIMLLAILKYSVINPNSIDEWENTSPEDLNFGLFGVIFSSFCLVSLVIIIFFYEIFTSDIRHSSYLKNIRARSSGTLDLYKQLFYVAMCASYVWFGKKYIIYHQAICFSCSLLLSIKMVRFLQYFNFFENAIQVCKMGVLSLTLLIFIFGELFSNPLMIFIFSLILQPVFLFYVIKITLKNYKNLGKKILVNKFDFERKFRYLLTNPNLEDKCQILNLFSKYSKIAYFRKSKLFVLWEFNFCISIINDERLSRIKLIKIASCENSFEGDILEWRAYNWLKTKKCEEYPEIVYLEYLQKLAKIKRRDENLCYLIIKLQSEFVSKAPRMQSLISLCIKASKKLNNIELGYKNAIEKHKSYEIFELYNGFLDNILSNHKEANIIEKKKNGIDFSMIRHKNSDKYEDSDGIMLVSGIESTFGTIIYSNKKASEILKSSIIDLCGNSIFNLFPYIYGNRHRKLMRNFIFNSEGVEVPCHNHLFFQNQHGFLIECSLTIKLTAFNNDAYFLIKFQQISTLRQIALISEDGIVLSHSEFFPNYVGYNSKTIKNTHIWNIINFDMQNLKDNEPLIMKLNGGIIALLFIRKIIKSQVLRILIAINDELEIEKLREGQNKNLLENSEKDETISLVWIKGTVNSQESKDESLRFHNTVKNMQESLFSEHEDQHLLYSKSLTDMKIYKQSSAKSSNFYTAFLKKLIIDSKKKIRIVQWVLFLVVI</sequence>
<dbReference type="Proteomes" id="UP001162131">
    <property type="component" value="Unassembled WGS sequence"/>
</dbReference>
<name>A0AAU9ITR1_9CILI</name>
<feature type="transmembrane region" description="Helical" evidence="1">
    <location>
        <begin position="52"/>
        <end position="72"/>
    </location>
</feature>
<dbReference type="EMBL" id="CAJZBQ010000017">
    <property type="protein sequence ID" value="CAG9317107.1"/>
    <property type="molecule type" value="Genomic_DNA"/>
</dbReference>
<dbReference type="InterPro" id="IPR000014">
    <property type="entry name" value="PAS"/>
</dbReference>
<feature type="transmembrane region" description="Helical" evidence="1">
    <location>
        <begin position="192"/>
        <end position="215"/>
    </location>
</feature>
<feature type="transmembrane region" description="Helical" evidence="1">
    <location>
        <begin position="109"/>
        <end position="132"/>
    </location>
</feature>
<evidence type="ECO:0000256" key="1">
    <source>
        <dbReference type="SAM" id="Phobius"/>
    </source>
</evidence>
<dbReference type="SUPFAM" id="SSF55785">
    <property type="entry name" value="PYP-like sensor domain (PAS domain)"/>
    <property type="match status" value="1"/>
</dbReference>
<organism evidence="2 3">
    <name type="scientific">Blepharisma stoltei</name>
    <dbReference type="NCBI Taxonomy" id="1481888"/>
    <lineage>
        <taxon>Eukaryota</taxon>
        <taxon>Sar</taxon>
        <taxon>Alveolata</taxon>
        <taxon>Ciliophora</taxon>
        <taxon>Postciliodesmatophora</taxon>
        <taxon>Heterotrichea</taxon>
        <taxon>Heterotrichida</taxon>
        <taxon>Blepharismidae</taxon>
        <taxon>Blepharisma</taxon>
    </lineage>
</organism>
<protein>
    <recommendedName>
        <fullName evidence="4">PAS domain-containing protein</fullName>
    </recommendedName>
</protein>
<dbReference type="AlphaFoldDB" id="A0AAU9ITR1"/>
<keyword evidence="1" id="KW-0812">Transmembrane</keyword>
<keyword evidence="3" id="KW-1185">Reference proteome</keyword>
<dbReference type="InterPro" id="IPR035965">
    <property type="entry name" value="PAS-like_dom_sf"/>
</dbReference>
<accession>A0AAU9ITR1</accession>
<gene>
    <name evidence="2" type="ORF">BSTOLATCC_MIC17728</name>
</gene>
<dbReference type="CDD" id="cd00130">
    <property type="entry name" value="PAS"/>
    <property type="match status" value="1"/>
</dbReference>
<dbReference type="PANTHER" id="PTHR31600:SF2">
    <property type="entry name" value="GAMETE ENRICHED GENE 10 PROTEIN-RELATED"/>
    <property type="match status" value="1"/>
</dbReference>
<keyword evidence="1" id="KW-1133">Transmembrane helix</keyword>
<keyword evidence="1" id="KW-0472">Membrane</keyword>
<dbReference type="InterPro" id="IPR052994">
    <property type="entry name" value="Tiny_macrocysts_regulators"/>
</dbReference>
<proteinExistence type="predicted"/>
<feature type="transmembrane region" description="Helical" evidence="1">
    <location>
        <begin position="236"/>
        <end position="254"/>
    </location>
</feature>
<evidence type="ECO:0000313" key="2">
    <source>
        <dbReference type="EMBL" id="CAG9317107.1"/>
    </source>
</evidence>
<feature type="transmembrane region" description="Helical" evidence="1">
    <location>
        <begin position="260"/>
        <end position="281"/>
    </location>
</feature>
<evidence type="ECO:0008006" key="4">
    <source>
        <dbReference type="Google" id="ProtNLM"/>
    </source>
</evidence>
<feature type="transmembrane region" description="Helical" evidence="1">
    <location>
        <begin position="153"/>
        <end position="172"/>
    </location>
</feature>
<reference evidence="2" key="1">
    <citation type="submission" date="2021-09" db="EMBL/GenBank/DDBJ databases">
        <authorList>
            <consortium name="AG Swart"/>
            <person name="Singh M."/>
            <person name="Singh A."/>
            <person name="Seah K."/>
            <person name="Emmerich C."/>
        </authorList>
    </citation>
    <scope>NUCLEOTIDE SEQUENCE</scope>
    <source>
        <strain evidence="2">ATCC30299</strain>
    </source>
</reference>
<dbReference type="PANTHER" id="PTHR31600">
    <property type="entry name" value="TINY MACROCYSTS PROTEIN B-RELATED"/>
    <property type="match status" value="1"/>
</dbReference>
<comment type="caution">
    <text evidence="2">The sequence shown here is derived from an EMBL/GenBank/DDBJ whole genome shotgun (WGS) entry which is preliminary data.</text>
</comment>
<evidence type="ECO:0000313" key="3">
    <source>
        <dbReference type="Proteomes" id="UP001162131"/>
    </source>
</evidence>